<comment type="caution">
    <text evidence="2">The sequence shown here is derived from an EMBL/GenBank/DDBJ whole genome shotgun (WGS) entry which is preliminary data.</text>
</comment>
<reference evidence="2 3" key="1">
    <citation type="journal article" date="2014" name="Genome Announc.">
        <title>Draft genome sequences of eight enterohepatic helicobacter species isolated from both laboratory and wild rodents.</title>
        <authorList>
            <person name="Sheh A."/>
            <person name="Shen Z."/>
            <person name="Fox J.G."/>
        </authorList>
    </citation>
    <scope>NUCLEOTIDE SEQUENCE [LARGE SCALE GENOMIC DNA]</scope>
    <source>
        <strain evidence="2 3">MIT 97-6194</strain>
    </source>
</reference>
<keyword evidence="3" id="KW-1185">Reference proteome</keyword>
<dbReference type="Proteomes" id="UP000477070">
    <property type="component" value="Unassembled WGS sequence"/>
</dbReference>
<reference evidence="1 4" key="4">
    <citation type="submission" date="2019-12" db="EMBL/GenBank/DDBJ databases">
        <title>Multi-Generational Helicobacter saguini Isolates.</title>
        <authorList>
            <person name="Mannion A."/>
            <person name="Shen Z."/>
            <person name="Fox J.G."/>
        </authorList>
    </citation>
    <scope>NUCLEOTIDE SEQUENCE [LARGE SCALE GENOMIC DNA]</scope>
    <source>
        <strain evidence="1">16-048</strain>
        <strain evidence="4">16-048 (F4)</strain>
    </source>
</reference>
<reference evidence="2" key="3">
    <citation type="submission" date="2018-04" db="EMBL/GenBank/DDBJ databases">
        <authorList>
            <person name="Sheh A."/>
            <person name="Shen Z."/>
            <person name="Mannion A.J."/>
            <person name="Fox J.G."/>
        </authorList>
    </citation>
    <scope>NUCLEOTIDE SEQUENCE</scope>
    <source>
        <strain evidence="2">MIT 97-6194</strain>
    </source>
</reference>
<reference evidence="2 3" key="2">
    <citation type="journal article" date="2016" name="Infect. Immun.">
        <title>Helicobacter saguini, a Novel Helicobacter Isolated from Cotton-Top Tamarins with Ulcerative Colitis, Has Proinflammatory Properties and Induces Typhlocolitis and Dysplasia in Gnotobiotic IL-10-/- Mice.</title>
        <authorList>
            <person name="Shen Z."/>
            <person name="Mannion A."/>
            <person name="Whary M.T."/>
            <person name="Muthupalani S."/>
            <person name="Sheh A."/>
            <person name="Feng Y."/>
            <person name="Gong G."/>
            <person name="Vandamme P."/>
            <person name="Holcombe H.R."/>
            <person name="Paster B.J."/>
            <person name="Fox J.G."/>
        </authorList>
    </citation>
    <scope>NUCLEOTIDE SEQUENCE [LARGE SCALE GENOMIC DNA]</scope>
    <source>
        <strain evidence="2 3">MIT 97-6194</strain>
    </source>
</reference>
<dbReference type="EMBL" id="QBIU01000001">
    <property type="protein sequence ID" value="MWV70079.1"/>
    <property type="molecule type" value="Genomic_DNA"/>
</dbReference>
<evidence type="ECO:0000313" key="3">
    <source>
        <dbReference type="Proteomes" id="UP000029714"/>
    </source>
</evidence>
<proteinExistence type="predicted"/>
<dbReference type="AlphaFoldDB" id="A0A347VNX2"/>
<gene>
    <name evidence="1" type="ORF">DCO61_08725</name>
    <name evidence="2" type="ORF">LS64_010995</name>
</gene>
<evidence type="ECO:0000313" key="4">
    <source>
        <dbReference type="Proteomes" id="UP000477070"/>
    </source>
</evidence>
<name>A0A347VNX2_9HELI</name>
<evidence type="ECO:0000313" key="1">
    <source>
        <dbReference type="EMBL" id="MWV70079.1"/>
    </source>
</evidence>
<dbReference type="EMBL" id="JRMP02000024">
    <property type="protein sequence ID" value="TLD92026.1"/>
    <property type="molecule type" value="Genomic_DNA"/>
</dbReference>
<dbReference type="Proteomes" id="UP000029714">
    <property type="component" value="Unassembled WGS sequence"/>
</dbReference>
<accession>A0A347VNX2</accession>
<dbReference type="RefSeq" id="WP_034572186.1">
    <property type="nucleotide sequence ID" value="NZ_JRMP02000024.1"/>
</dbReference>
<sequence>MWSLQKAAATSVYLADSTDVTNVTAEFFGNLKVKNIKEKYRRQEDMNAIWEYCNEICKGYL</sequence>
<protein>
    <submittedName>
        <fullName evidence="2">Uncharacterized protein</fullName>
    </submittedName>
</protein>
<organism evidence="2 3">
    <name type="scientific">Helicobacter saguini</name>
    <dbReference type="NCBI Taxonomy" id="1548018"/>
    <lineage>
        <taxon>Bacteria</taxon>
        <taxon>Pseudomonadati</taxon>
        <taxon>Campylobacterota</taxon>
        <taxon>Epsilonproteobacteria</taxon>
        <taxon>Campylobacterales</taxon>
        <taxon>Helicobacteraceae</taxon>
        <taxon>Helicobacter</taxon>
    </lineage>
</organism>
<evidence type="ECO:0000313" key="2">
    <source>
        <dbReference type="EMBL" id="TLD92026.1"/>
    </source>
</evidence>